<name>A0ABT4TKQ0_9ACTN</name>
<dbReference type="InterPro" id="IPR023809">
    <property type="entry name" value="Thiopep_bacteriocin_synth_dom"/>
</dbReference>
<evidence type="ECO:0000313" key="3">
    <source>
        <dbReference type="Proteomes" id="UP001165685"/>
    </source>
</evidence>
<evidence type="ECO:0000313" key="2">
    <source>
        <dbReference type="EMBL" id="MDA2804672.1"/>
    </source>
</evidence>
<gene>
    <name evidence="2" type="ORF">O4U47_09125</name>
</gene>
<sequence>MSSTETGPDAAAAREDGGRTWSVLHAHLPPTAQSRFLSEAVAPYVEEHGLRGRFFFLRYWKGGPHIRLRFDDREAPDPERAGRLARAVPDFGQDLRDEYDGQAGYQAELARLEGEEAAGVRPLGTVEPAVYRPEYGKYGGPEGIRIAEDLFCATSAAVLDVLAVRGARSTGGPPVGESVRIMAMSLRGAGLDSDAMVAFLHEYEHWWRPFVPEGADRGWDGMYTKARDGLRDMCGPILDGAAADAFHDAYAEAAARARTVAGLPPGAPAAGIALPGAAFRDCLSHYLHTTNNRLGLFPAGEALAARLMRRCIEEL</sequence>
<dbReference type="Pfam" id="PF14028">
    <property type="entry name" value="Lant_dehydr_C"/>
    <property type="match status" value="1"/>
</dbReference>
<dbReference type="NCBIfam" id="TIGR03891">
    <property type="entry name" value="thiopep_ocin"/>
    <property type="match status" value="1"/>
</dbReference>
<dbReference type="Proteomes" id="UP001165685">
    <property type="component" value="Unassembled WGS sequence"/>
</dbReference>
<proteinExistence type="predicted"/>
<keyword evidence="3" id="KW-1185">Reference proteome</keyword>
<reference evidence="2" key="1">
    <citation type="submission" date="2023-01" db="EMBL/GenBank/DDBJ databases">
        <title>Draft genome sequence of Nocardiopsis sp. LSu2-4 isolated from halophytes.</title>
        <authorList>
            <person name="Duangmal K."/>
            <person name="Chantavorakit T."/>
        </authorList>
    </citation>
    <scope>NUCLEOTIDE SEQUENCE</scope>
    <source>
        <strain evidence="2">LSu2-4</strain>
    </source>
</reference>
<dbReference type="EMBL" id="JAQFWP010000012">
    <property type="protein sequence ID" value="MDA2804672.1"/>
    <property type="molecule type" value="Genomic_DNA"/>
</dbReference>
<dbReference type="RefSeq" id="WP_270677231.1">
    <property type="nucleotide sequence ID" value="NZ_JAQFWP010000012.1"/>
</dbReference>
<organism evidence="2 3">
    <name type="scientific">Nocardiopsis suaedae</name>
    <dbReference type="NCBI Taxonomy" id="3018444"/>
    <lineage>
        <taxon>Bacteria</taxon>
        <taxon>Bacillati</taxon>
        <taxon>Actinomycetota</taxon>
        <taxon>Actinomycetes</taxon>
        <taxon>Streptosporangiales</taxon>
        <taxon>Nocardiopsidaceae</taxon>
        <taxon>Nocardiopsis</taxon>
    </lineage>
</organism>
<feature type="domain" description="Thiopeptide-type bacteriocin biosynthesis" evidence="1">
    <location>
        <begin position="21"/>
        <end position="311"/>
    </location>
</feature>
<comment type="caution">
    <text evidence="2">The sequence shown here is derived from an EMBL/GenBank/DDBJ whole genome shotgun (WGS) entry which is preliminary data.</text>
</comment>
<protein>
    <submittedName>
        <fullName evidence="2">Thiopeptide-type bacteriocin biosynthesis protein</fullName>
    </submittedName>
</protein>
<accession>A0ABT4TKQ0</accession>
<evidence type="ECO:0000259" key="1">
    <source>
        <dbReference type="Pfam" id="PF14028"/>
    </source>
</evidence>